<dbReference type="AlphaFoldDB" id="A0A1H9VML4"/>
<accession>A0A1H9VML4</accession>
<dbReference type="InterPro" id="IPR008254">
    <property type="entry name" value="Flavodoxin/NO_synth"/>
</dbReference>
<evidence type="ECO:0000313" key="4">
    <source>
        <dbReference type="Proteomes" id="UP000199019"/>
    </source>
</evidence>
<dbReference type="STRING" id="587636.SAMN05216199_2438"/>
<dbReference type="PROSITE" id="PS50902">
    <property type="entry name" value="FLAVODOXIN_LIKE"/>
    <property type="match status" value="1"/>
</dbReference>
<dbReference type="InterPro" id="IPR026816">
    <property type="entry name" value="Flavodoxin_dom"/>
</dbReference>
<keyword evidence="4" id="KW-1185">Reference proteome</keyword>
<dbReference type="OrthoDB" id="129384at2"/>
<feature type="region of interest" description="Disordered" evidence="1">
    <location>
        <begin position="162"/>
        <end position="187"/>
    </location>
</feature>
<feature type="domain" description="Flavodoxin-like" evidence="2">
    <location>
        <begin position="3"/>
        <end position="157"/>
    </location>
</feature>
<protein>
    <submittedName>
        <fullName evidence="3">Menaquinone-dependent protoporphyrinogen oxidase</fullName>
    </submittedName>
</protein>
<name>A0A1H9VML4_9MICO</name>
<dbReference type="GO" id="GO:0010181">
    <property type="term" value="F:FMN binding"/>
    <property type="evidence" value="ECO:0007669"/>
    <property type="project" value="InterPro"/>
</dbReference>
<gene>
    <name evidence="3" type="ORF">SAMN05216199_2438</name>
</gene>
<dbReference type="EMBL" id="FOHB01000004">
    <property type="protein sequence ID" value="SES22819.1"/>
    <property type="molecule type" value="Genomic_DNA"/>
</dbReference>
<dbReference type="RefSeq" id="WP_091758482.1">
    <property type="nucleotide sequence ID" value="NZ_FOHB01000004.1"/>
</dbReference>
<evidence type="ECO:0000256" key="1">
    <source>
        <dbReference type="SAM" id="MobiDB-lite"/>
    </source>
</evidence>
<organism evidence="3 4">
    <name type="scientific">Pedococcus cremeus</name>
    <dbReference type="NCBI Taxonomy" id="587636"/>
    <lineage>
        <taxon>Bacteria</taxon>
        <taxon>Bacillati</taxon>
        <taxon>Actinomycetota</taxon>
        <taxon>Actinomycetes</taxon>
        <taxon>Micrococcales</taxon>
        <taxon>Intrasporangiaceae</taxon>
        <taxon>Pedococcus</taxon>
    </lineage>
</organism>
<evidence type="ECO:0000259" key="2">
    <source>
        <dbReference type="PROSITE" id="PS50902"/>
    </source>
</evidence>
<dbReference type="Proteomes" id="UP000199019">
    <property type="component" value="Unassembled WGS sequence"/>
</dbReference>
<dbReference type="SUPFAM" id="SSF52218">
    <property type="entry name" value="Flavoproteins"/>
    <property type="match status" value="1"/>
</dbReference>
<dbReference type="Gene3D" id="3.40.50.360">
    <property type="match status" value="1"/>
</dbReference>
<proteinExistence type="predicted"/>
<dbReference type="InterPro" id="IPR029039">
    <property type="entry name" value="Flavoprotein-like_sf"/>
</dbReference>
<reference evidence="4" key="1">
    <citation type="submission" date="2016-10" db="EMBL/GenBank/DDBJ databases">
        <authorList>
            <person name="Varghese N."/>
            <person name="Submissions S."/>
        </authorList>
    </citation>
    <scope>NUCLEOTIDE SEQUENCE [LARGE SCALE GENOMIC DNA]</scope>
    <source>
        <strain evidence="4">CGMCC 1.6963</strain>
    </source>
</reference>
<sequence length="187" mass="20472">MTVLVTAASRHGATQAIAREIARQLRAAGRSAEVLEPEAVDTLDGVDAVVLGSAVYRGRWLPEARNLAARLEPDLAHRDVWLFSSGPVGEPPRPTDDVADATRAGRLTHAREHRVFAGRLDLSCLSRGERLGARRLHAGDGDYRDWYEIRCWATRIAGQIASDHDTDSGPEGPGTHPDHEPIEERHP</sequence>
<feature type="compositionally biased region" description="Basic and acidic residues" evidence="1">
    <location>
        <begin position="176"/>
        <end position="187"/>
    </location>
</feature>
<evidence type="ECO:0000313" key="3">
    <source>
        <dbReference type="EMBL" id="SES22819.1"/>
    </source>
</evidence>
<dbReference type="Pfam" id="PF12724">
    <property type="entry name" value="Flavodoxin_5"/>
    <property type="match status" value="1"/>
</dbReference>